<evidence type="ECO:0000256" key="1">
    <source>
        <dbReference type="SAM" id="Phobius"/>
    </source>
</evidence>
<keyword evidence="2" id="KW-0282">Flagellum</keyword>
<keyword evidence="1" id="KW-0812">Transmembrane</keyword>
<keyword evidence="2" id="KW-0966">Cell projection</keyword>
<name>A0A8J7JSM3_9CYAN</name>
<accession>A0A8J7JSM3</accession>
<keyword evidence="2" id="KW-0969">Cilium</keyword>
<gene>
    <name evidence="2" type="ORF">IQ247_08495</name>
</gene>
<dbReference type="RefSeq" id="WP_193918941.1">
    <property type="nucleotide sequence ID" value="NZ_JADEWL010000018.1"/>
</dbReference>
<protein>
    <submittedName>
        <fullName evidence="2">Flagellar motor protein</fullName>
    </submittedName>
</protein>
<evidence type="ECO:0000313" key="2">
    <source>
        <dbReference type="EMBL" id="MBE9212729.1"/>
    </source>
</evidence>
<proteinExistence type="predicted"/>
<dbReference type="Gene3D" id="3.30.1330.60">
    <property type="entry name" value="OmpA-like domain"/>
    <property type="match status" value="1"/>
</dbReference>
<keyword evidence="1" id="KW-0472">Membrane</keyword>
<organism evidence="2 3">
    <name type="scientific">Plectonema cf. radiosum LEGE 06105</name>
    <dbReference type="NCBI Taxonomy" id="945769"/>
    <lineage>
        <taxon>Bacteria</taxon>
        <taxon>Bacillati</taxon>
        <taxon>Cyanobacteriota</taxon>
        <taxon>Cyanophyceae</taxon>
        <taxon>Oscillatoriophycideae</taxon>
        <taxon>Oscillatoriales</taxon>
        <taxon>Microcoleaceae</taxon>
        <taxon>Plectonema</taxon>
    </lineage>
</organism>
<reference evidence="2" key="1">
    <citation type="submission" date="2020-10" db="EMBL/GenBank/DDBJ databases">
        <authorList>
            <person name="Castelo-Branco R."/>
            <person name="Eusebio N."/>
            <person name="Adriana R."/>
            <person name="Vieira A."/>
            <person name="Brugerolle De Fraissinette N."/>
            <person name="Rezende De Castro R."/>
            <person name="Schneider M.P."/>
            <person name="Vasconcelos V."/>
            <person name="Leao P.N."/>
        </authorList>
    </citation>
    <scope>NUCLEOTIDE SEQUENCE</scope>
    <source>
        <strain evidence="2">LEGE 06105</strain>
    </source>
</reference>
<keyword evidence="3" id="KW-1185">Reference proteome</keyword>
<dbReference type="EMBL" id="JADEWL010000018">
    <property type="protein sequence ID" value="MBE9212729.1"/>
    <property type="molecule type" value="Genomic_DNA"/>
</dbReference>
<dbReference type="Proteomes" id="UP000620559">
    <property type="component" value="Unassembled WGS sequence"/>
</dbReference>
<evidence type="ECO:0000313" key="3">
    <source>
        <dbReference type="Proteomes" id="UP000620559"/>
    </source>
</evidence>
<dbReference type="AlphaFoldDB" id="A0A8J7JSM3"/>
<comment type="caution">
    <text evidence="2">The sequence shown here is derived from an EMBL/GenBank/DDBJ whole genome shotgun (WGS) entry which is preliminary data.</text>
</comment>
<dbReference type="InterPro" id="IPR036737">
    <property type="entry name" value="OmpA-like_sf"/>
</dbReference>
<sequence>MSRRFRSNLAPDTFNIWTSFTDLMSNAFMVLTLLLLLSMSKIPSLNRQQRLQQSDNSKQKIIVLPSEEYKFASGSAELPSNLSKDIQNNLKDGKILQAIKQQLDNAQNIIDIIEVIGHTDGQEVGSLNCHQKFGRRGNLDKELEAVATQAKNVSILCPGSNTDLGLMRALAVIKELQKAQNQEKTGRFKQVSFRAYSSGQLLLPQNRGFAKPQRKEDKQRRRIEIRFTQLAQETTPE</sequence>
<feature type="transmembrane region" description="Helical" evidence="1">
    <location>
        <begin position="16"/>
        <end position="37"/>
    </location>
</feature>
<keyword evidence="1" id="KW-1133">Transmembrane helix</keyword>